<dbReference type="EMBL" id="CAOF01000187">
    <property type="protein sequence ID" value="CCO49808.1"/>
    <property type="molecule type" value="Genomic_DNA"/>
</dbReference>
<proteinExistence type="predicted"/>
<organism evidence="6 7">
    <name type="scientific">Vibrio nigripulchritudo SOn1</name>
    <dbReference type="NCBI Taxonomy" id="1238450"/>
    <lineage>
        <taxon>Bacteria</taxon>
        <taxon>Pseudomonadati</taxon>
        <taxon>Pseudomonadota</taxon>
        <taxon>Gammaproteobacteria</taxon>
        <taxon>Vibrionales</taxon>
        <taxon>Vibrionaceae</taxon>
        <taxon>Vibrio</taxon>
    </lineage>
</organism>
<name>A0AAV2VYJ1_9VIBR</name>
<dbReference type="SUPFAM" id="SSF53955">
    <property type="entry name" value="Lysozyme-like"/>
    <property type="match status" value="1"/>
</dbReference>
<dbReference type="RefSeq" id="WP_022613830.1">
    <property type="nucleotide sequence ID" value="NZ_LK391965.1"/>
</dbReference>
<feature type="region of interest" description="Disordered" evidence="3">
    <location>
        <begin position="72"/>
        <end position="102"/>
    </location>
</feature>
<evidence type="ECO:0000256" key="4">
    <source>
        <dbReference type="SAM" id="SignalP"/>
    </source>
</evidence>
<dbReference type="PANTHER" id="PTHR22595">
    <property type="entry name" value="CHITINASE-RELATED"/>
    <property type="match status" value="1"/>
</dbReference>
<evidence type="ECO:0000259" key="5">
    <source>
        <dbReference type="Pfam" id="PF00182"/>
    </source>
</evidence>
<feature type="signal peptide" evidence="4">
    <location>
        <begin position="1"/>
        <end position="20"/>
    </location>
</feature>
<keyword evidence="2" id="KW-1015">Disulfide bond</keyword>
<dbReference type="PANTHER" id="PTHR22595:SF79">
    <property type="entry name" value="CHITINASE 12"/>
    <property type="match status" value="1"/>
</dbReference>
<evidence type="ECO:0000313" key="6">
    <source>
        <dbReference type="EMBL" id="CCO49808.1"/>
    </source>
</evidence>
<dbReference type="Pfam" id="PF00182">
    <property type="entry name" value="Glyco_hydro_19"/>
    <property type="match status" value="1"/>
</dbReference>
<dbReference type="GO" id="GO:0004568">
    <property type="term" value="F:chitinase activity"/>
    <property type="evidence" value="ECO:0007669"/>
    <property type="project" value="InterPro"/>
</dbReference>
<dbReference type="GO" id="GO:0016998">
    <property type="term" value="P:cell wall macromolecule catabolic process"/>
    <property type="evidence" value="ECO:0007669"/>
    <property type="project" value="InterPro"/>
</dbReference>
<evidence type="ECO:0000313" key="7">
    <source>
        <dbReference type="Proteomes" id="UP000018211"/>
    </source>
</evidence>
<evidence type="ECO:0000256" key="3">
    <source>
        <dbReference type="SAM" id="MobiDB-lite"/>
    </source>
</evidence>
<dbReference type="GO" id="GO:0006952">
    <property type="term" value="P:defense response"/>
    <property type="evidence" value="ECO:0007669"/>
    <property type="project" value="UniProtKB-KW"/>
</dbReference>
<accession>A0AAV2VYJ1</accession>
<dbReference type="Gene3D" id="3.30.20.10">
    <property type="entry name" value="Endochitinase, domain 2"/>
    <property type="match status" value="1"/>
</dbReference>
<dbReference type="GO" id="GO:0006032">
    <property type="term" value="P:chitin catabolic process"/>
    <property type="evidence" value="ECO:0007669"/>
    <property type="project" value="InterPro"/>
</dbReference>
<feature type="compositionally biased region" description="Pro residues" evidence="3">
    <location>
        <begin position="77"/>
        <end position="91"/>
    </location>
</feature>
<evidence type="ECO:0000256" key="2">
    <source>
        <dbReference type="ARBA" id="ARBA00023157"/>
    </source>
</evidence>
<evidence type="ECO:0000256" key="1">
    <source>
        <dbReference type="ARBA" id="ARBA00022821"/>
    </source>
</evidence>
<dbReference type="InterPro" id="IPR000726">
    <property type="entry name" value="Glyco_hydro_19_cat"/>
</dbReference>
<sequence>MKRLIGSLTLALSVSTAVMAATAAPTPWEPGKTVVNNGDVVLFNGLCYEAQNSPGAWDSPGTSTWFWAEVPCDGTTPPKPPVDPVDPPKPDPGGKTVIRDGNGGYLMPRSELAARETALTSTPLFDLVRADIQTLDNASVEAVLPLRSANPVNVQRVESIVDEAMWDFLFPIRNEKYTYVNFLKGIAKFPAFCRTYTDGRNSDEICKRSLATMFAHFVQETGAHAPGWDGAKGNPEWRQGLYFLRERYKSEDVYNGTYNACTGWQGERWPCAPQKSYFGRGAKQLSWNYNYGPFSEAMFGDKSVLLNDPALVADTWLNLASAVFFYVYPQPPKPSMLHVIDGTWQPNAADKAQGIEHGFGSTIQIINGAYECGKGTTTPQAANRIKYYKKITATLGLDITGEKLDCADMKAFNTDGAGAMMIYWDKEWGWDANTPDNHSFECKLVGYQTAYSAWFQGDYENCVEKHFNVRATDANGQVIPDGQ</sequence>
<gene>
    <name evidence="6" type="ORF">VIBNISOn1_900032</name>
</gene>
<dbReference type="Proteomes" id="UP000018211">
    <property type="component" value="Unassembled WGS sequence"/>
</dbReference>
<reference evidence="6 7" key="1">
    <citation type="journal article" date="2013" name="ISME J.">
        <title>Comparative genomics of pathogenic lineages of Vibrio nigripulchritudo identifies virulence-associated traits.</title>
        <authorList>
            <person name="Goudenege D."/>
            <person name="Labreuche Y."/>
            <person name="Krin E."/>
            <person name="Ansquer D."/>
            <person name="Mangenot S."/>
            <person name="Calteau A."/>
            <person name="Medigue C."/>
            <person name="Mazel D."/>
            <person name="Polz M.F."/>
            <person name="Le Roux F."/>
        </authorList>
    </citation>
    <scope>NUCLEOTIDE SEQUENCE [LARGE SCALE GENOMIC DNA]</scope>
    <source>
        <strain evidence="6 7">SOn1</strain>
    </source>
</reference>
<feature type="chain" id="PRO_5043932092" evidence="4">
    <location>
        <begin position="21"/>
        <end position="483"/>
    </location>
</feature>
<comment type="caution">
    <text evidence="6">The sequence shown here is derived from an EMBL/GenBank/DDBJ whole genome shotgun (WGS) entry which is preliminary data.</text>
</comment>
<dbReference type="Gene3D" id="1.10.530.10">
    <property type="match status" value="1"/>
</dbReference>
<keyword evidence="4" id="KW-0732">Signal</keyword>
<keyword evidence="1" id="KW-0611">Plant defense</keyword>
<dbReference type="CDD" id="cd00325">
    <property type="entry name" value="chitinase_GH19"/>
    <property type="match status" value="1"/>
</dbReference>
<feature type="domain" description="Glycoside hydrolase family 19 catalytic" evidence="5">
    <location>
        <begin position="176"/>
        <end position="406"/>
    </location>
</feature>
<dbReference type="InterPro" id="IPR023346">
    <property type="entry name" value="Lysozyme-like_dom_sf"/>
</dbReference>
<dbReference type="AlphaFoldDB" id="A0AAV2VYJ1"/>
<protein>
    <submittedName>
        <fullName evidence="6">Chitinase</fullName>
    </submittedName>
</protein>